<dbReference type="AlphaFoldDB" id="A0A7R9CHD1"/>
<reference evidence="1" key="1">
    <citation type="submission" date="2020-11" db="EMBL/GenBank/DDBJ databases">
        <authorList>
            <person name="Tran Van P."/>
        </authorList>
    </citation>
    <scope>NUCLEOTIDE SEQUENCE</scope>
</reference>
<organism evidence="1">
    <name type="scientific">Timema cristinae</name>
    <name type="common">Walking stick</name>
    <dbReference type="NCBI Taxonomy" id="61476"/>
    <lineage>
        <taxon>Eukaryota</taxon>
        <taxon>Metazoa</taxon>
        <taxon>Ecdysozoa</taxon>
        <taxon>Arthropoda</taxon>
        <taxon>Hexapoda</taxon>
        <taxon>Insecta</taxon>
        <taxon>Pterygota</taxon>
        <taxon>Neoptera</taxon>
        <taxon>Polyneoptera</taxon>
        <taxon>Phasmatodea</taxon>
        <taxon>Timematodea</taxon>
        <taxon>Timematoidea</taxon>
        <taxon>Timematidae</taxon>
        <taxon>Timema</taxon>
    </lineage>
</organism>
<accession>A0A7R9CHD1</accession>
<sequence length="148" mass="16792">MYQKLLVEIHQPPRQAGSISLTLFWQKMEIKTEADDVDEGVSPNDLRPLLGVANKWTSPRVRKKLRTALSFSKSQSTYGHRLAMVYQARPHSPIKLGLKVSEVIAETANKTLEDCANRCIEPNLANSNCVFIRELLAQAELRFIKNCR</sequence>
<proteinExistence type="predicted"/>
<evidence type="ECO:0000313" key="1">
    <source>
        <dbReference type="EMBL" id="CAD7395373.1"/>
    </source>
</evidence>
<protein>
    <submittedName>
        <fullName evidence="1">Uncharacterized protein</fullName>
    </submittedName>
</protein>
<dbReference type="EMBL" id="OC317196">
    <property type="protein sequence ID" value="CAD7395373.1"/>
    <property type="molecule type" value="Genomic_DNA"/>
</dbReference>
<name>A0A7R9CHD1_TIMCR</name>
<gene>
    <name evidence="1" type="ORF">TCEB3V08_LOCUS3102</name>
</gene>